<dbReference type="EMBL" id="JAPJDO010000046">
    <property type="protein sequence ID" value="MCX2940750.1"/>
    <property type="molecule type" value="Genomic_DNA"/>
</dbReference>
<dbReference type="GO" id="GO:0016787">
    <property type="term" value="F:hydrolase activity"/>
    <property type="evidence" value="ECO:0007669"/>
    <property type="project" value="UniProtKB-KW"/>
</dbReference>
<dbReference type="Gene3D" id="3.40.50.1820">
    <property type="entry name" value="alpha/beta hydrolase"/>
    <property type="match status" value="1"/>
</dbReference>
<evidence type="ECO:0000313" key="3">
    <source>
        <dbReference type="Proteomes" id="UP001300745"/>
    </source>
</evidence>
<reference evidence="2 3" key="1">
    <citation type="submission" date="2022-11" db="EMBL/GenBank/DDBJ databases">
        <title>Mycobacterium sp. nov.</title>
        <authorList>
            <person name="Papic B."/>
            <person name="Spicic S."/>
            <person name="Duvnjak S."/>
        </authorList>
    </citation>
    <scope>NUCLEOTIDE SEQUENCE [LARGE SCALE GENOMIC DNA]</scope>
    <source>
        <strain evidence="2 3">CVI_P4</strain>
    </source>
</reference>
<accession>A0ABT3SPG1</accession>
<comment type="caution">
    <text evidence="2">The sequence shown here is derived from an EMBL/GenBank/DDBJ whole genome shotgun (WGS) entry which is preliminary data.</text>
</comment>
<dbReference type="RefSeq" id="WP_266000609.1">
    <property type="nucleotide sequence ID" value="NZ_JAPJDN010000046.1"/>
</dbReference>
<keyword evidence="3" id="KW-1185">Reference proteome</keyword>
<name>A0ABT3SPG1_9MYCO</name>
<feature type="region of interest" description="Disordered" evidence="1">
    <location>
        <begin position="1"/>
        <end position="22"/>
    </location>
</feature>
<organism evidence="2 3">
    <name type="scientific">Mycobacterium pinniadriaticum</name>
    <dbReference type="NCBI Taxonomy" id="2994102"/>
    <lineage>
        <taxon>Bacteria</taxon>
        <taxon>Bacillati</taxon>
        <taxon>Actinomycetota</taxon>
        <taxon>Actinomycetes</taxon>
        <taxon>Mycobacteriales</taxon>
        <taxon>Mycobacteriaceae</taxon>
        <taxon>Mycobacterium</taxon>
    </lineage>
</organism>
<evidence type="ECO:0000313" key="2">
    <source>
        <dbReference type="EMBL" id="MCX2940750.1"/>
    </source>
</evidence>
<gene>
    <name evidence="2" type="ORF">ORI27_29080</name>
</gene>
<protein>
    <submittedName>
        <fullName evidence="2">Alpha/beta hydrolase</fullName>
    </submittedName>
</protein>
<dbReference type="Proteomes" id="UP001300745">
    <property type="component" value="Unassembled WGS sequence"/>
</dbReference>
<proteinExistence type="predicted"/>
<evidence type="ECO:0000256" key="1">
    <source>
        <dbReference type="SAM" id="MobiDB-lite"/>
    </source>
</evidence>
<keyword evidence="2" id="KW-0378">Hydrolase</keyword>
<dbReference type="SUPFAM" id="SSF53474">
    <property type="entry name" value="alpha/beta-Hydrolases"/>
    <property type="match status" value="1"/>
</dbReference>
<sequence>MSAPTKRLGYRPRMEPGPMPDGVTTTVTTVKTADAASAPGILYTVAGATTAVTLMHPRQDLSRHHLIPILLEAGFAVWAQGSRSVNNDLTLIHEEAVLDAAAGFAHLRDRGFEHIIACGPSGGATLYAFYTQQASRAPEDRIRLTPGGKPIPLGEATIPVPDGVIFLAPHPGQGELLLGCIDGAVADEADPLSTVPDLDIFSEANGFREPPTSSEYAPDFLAGYREAQRARIARIDAHARFLIAERMDAKERFKDSKRVFDRRASLMSKVITVYRTDADPRTVDLSLDPSNRPYGSIHGRRPDLINFGITGFGRLTTADAWLSTWSGLSSNARFVTCAPGVTIPSLFIEYTGDQATFPSVAREMFGAIGASDKTHQRIIGTHFGGSPTPDGPPGGAVAGEAIVGWLRQRFPQT</sequence>
<dbReference type="InterPro" id="IPR029058">
    <property type="entry name" value="AB_hydrolase_fold"/>
</dbReference>